<dbReference type="Gene3D" id="3.40.50.1820">
    <property type="entry name" value="alpha/beta hydrolase"/>
    <property type="match status" value="1"/>
</dbReference>
<dbReference type="InterPro" id="IPR029058">
    <property type="entry name" value="AB_hydrolase_fold"/>
</dbReference>
<dbReference type="Proteomes" id="UP000663623">
    <property type="component" value="Chromosome"/>
</dbReference>
<protein>
    <submittedName>
        <fullName evidence="3">Acetylesterase</fullName>
    </submittedName>
</protein>
<gene>
    <name evidence="3" type="ORF">CaldiYA01_03810</name>
</gene>
<dbReference type="SUPFAM" id="SSF53474">
    <property type="entry name" value="alpha/beta-Hydrolases"/>
    <property type="match status" value="1"/>
</dbReference>
<name>A0ABM7NJZ5_9FIRM</name>
<organism evidence="3 4">
    <name type="scientific">Caldicellulosiruptor diazotrophicus</name>
    <dbReference type="NCBI Taxonomy" id="2806205"/>
    <lineage>
        <taxon>Bacteria</taxon>
        <taxon>Bacillati</taxon>
        <taxon>Bacillota</taxon>
        <taxon>Bacillota incertae sedis</taxon>
        <taxon>Caldicellulosiruptorales</taxon>
        <taxon>Caldicellulosiruptoraceae</taxon>
        <taxon>Caldicellulosiruptor</taxon>
    </lineage>
</organism>
<accession>A0ABM7NJZ5</accession>
<evidence type="ECO:0000313" key="4">
    <source>
        <dbReference type="Proteomes" id="UP000663623"/>
    </source>
</evidence>
<dbReference type="PANTHER" id="PTHR48081">
    <property type="entry name" value="AB HYDROLASE SUPERFAMILY PROTEIN C4A8.06C"/>
    <property type="match status" value="1"/>
</dbReference>
<dbReference type="InterPro" id="IPR049492">
    <property type="entry name" value="BD-FAE-like_dom"/>
</dbReference>
<sequence length="270" mass="30428">MINVIPLWENQNDIPLFDSANPFIPHLVPFIIESSNQLPCIIVFPGGGYTHRAQHESEPVCLWLNSIGISAFVLNYRVQPYKHPAPLLDAKRSIRLVRYFSKKWNIDPNRIGVLGFSAGGHLASLAGTHFDSGDKKNNDPVERISSRPDCMVLCYPVISLAEYAHEGSKKALLGENPDPVLVWTLSSHNMVSSNTPPTFLWHTSDDSSVSVENSLLFAMALKKYKIPFELHIFPHGRHGLGLADDILHVKEWTKLCEKWFESIGFIRYNV</sequence>
<keyword evidence="1" id="KW-0378">Hydrolase</keyword>
<dbReference type="Pfam" id="PF20434">
    <property type="entry name" value="BD-FAE"/>
    <property type="match status" value="1"/>
</dbReference>
<proteinExistence type="predicted"/>
<feature type="domain" description="BD-FAE-like" evidence="2">
    <location>
        <begin position="34"/>
        <end position="220"/>
    </location>
</feature>
<evidence type="ECO:0000256" key="1">
    <source>
        <dbReference type="ARBA" id="ARBA00022801"/>
    </source>
</evidence>
<dbReference type="EMBL" id="AP024480">
    <property type="protein sequence ID" value="BCS80421.1"/>
    <property type="molecule type" value="Genomic_DNA"/>
</dbReference>
<evidence type="ECO:0000259" key="2">
    <source>
        <dbReference type="Pfam" id="PF20434"/>
    </source>
</evidence>
<reference evidence="3 4" key="1">
    <citation type="submission" date="2021-02" db="EMBL/GenBank/DDBJ databases">
        <title>Nitrogen-fixing ability and nitrogen fixation related genes of thermophilic fermentative bacteria in the genus Caldicellulosiruptor.</title>
        <authorList>
            <person name="Chen Y."/>
            <person name="Nishihara A."/>
            <person name="Haruta S."/>
        </authorList>
    </citation>
    <scope>NUCLEOTIDE SEQUENCE [LARGE SCALE GENOMIC DNA]</scope>
    <source>
        <strain evidence="3 4">YA01</strain>
    </source>
</reference>
<evidence type="ECO:0000313" key="3">
    <source>
        <dbReference type="EMBL" id="BCS80421.1"/>
    </source>
</evidence>
<keyword evidence="4" id="KW-1185">Reference proteome</keyword>
<dbReference type="InterPro" id="IPR050300">
    <property type="entry name" value="GDXG_lipolytic_enzyme"/>
</dbReference>
<dbReference type="PANTHER" id="PTHR48081:SF6">
    <property type="entry name" value="PEPTIDASE S9 PROLYL OLIGOPEPTIDASE CATALYTIC DOMAIN-CONTAINING PROTEIN"/>
    <property type="match status" value="1"/>
</dbReference>